<feature type="region of interest" description="Disordered" evidence="2">
    <location>
        <begin position="130"/>
        <end position="236"/>
    </location>
</feature>
<feature type="compositionally biased region" description="Polar residues" evidence="2">
    <location>
        <begin position="165"/>
        <end position="181"/>
    </location>
</feature>
<dbReference type="Proteomes" id="UP000001876">
    <property type="component" value="Unassembled WGS sequence"/>
</dbReference>
<feature type="compositionally biased region" description="Basic and acidic residues" evidence="2">
    <location>
        <begin position="133"/>
        <end position="145"/>
    </location>
</feature>
<keyword evidence="1" id="KW-0175">Coiled coil</keyword>
<proteinExistence type="predicted"/>
<dbReference type="EMBL" id="GG663736">
    <property type="protein sequence ID" value="EEH59505.1"/>
    <property type="molecule type" value="Genomic_DNA"/>
</dbReference>
<feature type="compositionally biased region" description="Polar residues" evidence="2">
    <location>
        <begin position="225"/>
        <end position="236"/>
    </location>
</feature>
<organism evidence="4">
    <name type="scientific">Micromonas pusilla (strain CCMP1545)</name>
    <name type="common">Picoplanktonic green alga</name>
    <dbReference type="NCBI Taxonomy" id="564608"/>
    <lineage>
        <taxon>Eukaryota</taxon>
        <taxon>Viridiplantae</taxon>
        <taxon>Chlorophyta</taxon>
        <taxon>Mamiellophyceae</taxon>
        <taxon>Mamiellales</taxon>
        <taxon>Mamiellaceae</taxon>
        <taxon>Micromonas</taxon>
    </lineage>
</organism>
<dbReference type="STRING" id="564608.C1ML83"/>
<name>C1ML83_MICPC</name>
<feature type="coiled-coil region" evidence="1">
    <location>
        <begin position="68"/>
        <end position="95"/>
    </location>
</feature>
<sequence length="236" mass="26753">MSPDHIMRAACAAIDYWCAMREEVSREAHRRAADVAIRNEEGYKRKLCEIHSAYKRAKTKQNELWQHSQDLEADKKELQNKYEVKSREKNRIEAAMNDLLVHGIRGPEVVVPPPAENVLRRSISESYAASGLHRRDRDGNERLDSTFRTTEGGNSLDRSHGGGTTQNCRRWSSFSKPSLSRTHLEDHNRNPAGFRSGGRTIRPFKGFRENLGQQGSGGGNYASFRPQSPSRSIFSI</sequence>
<dbReference type="AlphaFoldDB" id="C1ML83"/>
<gene>
    <name evidence="3" type="ORF">MICPUCDRAFT_64886</name>
</gene>
<evidence type="ECO:0000256" key="2">
    <source>
        <dbReference type="SAM" id="MobiDB-lite"/>
    </source>
</evidence>
<dbReference type="OrthoDB" id="441210at2759"/>
<accession>C1ML83</accession>
<evidence type="ECO:0000256" key="1">
    <source>
        <dbReference type="SAM" id="Coils"/>
    </source>
</evidence>
<dbReference type="KEGG" id="mpp:MICPUCDRAFT_64886"/>
<dbReference type="PANTHER" id="PTHR47384:SF2">
    <property type="entry name" value="E3 UBIQUITIN-PROTEIN LIGASE CCNB1IP1 HOMOLOG"/>
    <property type="match status" value="1"/>
</dbReference>
<dbReference type="GeneID" id="9682010"/>
<dbReference type="RefSeq" id="XP_003056129.1">
    <property type="nucleotide sequence ID" value="XM_003056083.1"/>
</dbReference>
<dbReference type="InterPro" id="IPR055328">
    <property type="entry name" value="HEI10-like"/>
</dbReference>
<keyword evidence="4" id="KW-1185">Reference proteome</keyword>
<evidence type="ECO:0000313" key="3">
    <source>
        <dbReference type="EMBL" id="EEH59505.1"/>
    </source>
</evidence>
<dbReference type="GO" id="GO:0051026">
    <property type="term" value="P:chiasma assembly"/>
    <property type="evidence" value="ECO:0007669"/>
    <property type="project" value="TreeGrafter"/>
</dbReference>
<dbReference type="PANTHER" id="PTHR47384">
    <property type="entry name" value="E3 UBIQUITIN-PROTEIN LIGASE CCNB1IP1 HOMOLOG"/>
    <property type="match status" value="1"/>
</dbReference>
<reference evidence="3 4" key="1">
    <citation type="journal article" date="2009" name="Science">
        <title>Green evolution and dynamic adaptations revealed by genomes of the marine picoeukaryotes Micromonas.</title>
        <authorList>
            <person name="Worden A.Z."/>
            <person name="Lee J.H."/>
            <person name="Mock T."/>
            <person name="Rouze P."/>
            <person name="Simmons M.P."/>
            <person name="Aerts A.L."/>
            <person name="Allen A.E."/>
            <person name="Cuvelier M.L."/>
            <person name="Derelle E."/>
            <person name="Everett M.V."/>
            <person name="Foulon E."/>
            <person name="Grimwood J."/>
            <person name="Gundlach H."/>
            <person name="Henrissat B."/>
            <person name="Napoli C."/>
            <person name="McDonald S.M."/>
            <person name="Parker M.S."/>
            <person name="Rombauts S."/>
            <person name="Salamov A."/>
            <person name="Von Dassow P."/>
            <person name="Badger J.H."/>
            <person name="Coutinho P.M."/>
            <person name="Demir E."/>
            <person name="Dubchak I."/>
            <person name="Gentemann C."/>
            <person name="Eikrem W."/>
            <person name="Gready J.E."/>
            <person name="John U."/>
            <person name="Lanier W."/>
            <person name="Lindquist E.A."/>
            <person name="Lucas S."/>
            <person name="Mayer K.F."/>
            <person name="Moreau H."/>
            <person name="Not F."/>
            <person name="Otillar R."/>
            <person name="Panaud O."/>
            <person name="Pangilinan J."/>
            <person name="Paulsen I."/>
            <person name="Piegu B."/>
            <person name="Poliakov A."/>
            <person name="Robbens S."/>
            <person name="Schmutz J."/>
            <person name="Toulza E."/>
            <person name="Wyss T."/>
            <person name="Zelensky A."/>
            <person name="Zhou K."/>
            <person name="Armbrust E.V."/>
            <person name="Bhattacharya D."/>
            <person name="Goodenough U.W."/>
            <person name="Van de Peer Y."/>
            <person name="Grigoriev I.V."/>
        </authorList>
    </citation>
    <scope>NUCLEOTIDE SEQUENCE [LARGE SCALE GENOMIC DNA]</scope>
    <source>
        <strain evidence="3 4">CCMP1545</strain>
    </source>
</reference>
<protein>
    <submittedName>
        <fullName evidence="3">Predicted protein</fullName>
    </submittedName>
</protein>
<evidence type="ECO:0000313" key="4">
    <source>
        <dbReference type="Proteomes" id="UP000001876"/>
    </source>
</evidence>